<name>A0A4R4YIB9_9ACTN</name>
<evidence type="ECO:0000313" key="3">
    <source>
        <dbReference type="Proteomes" id="UP000295302"/>
    </source>
</evidence>
<keyword evidence="3" id="KW-1185">Reference proteome</keyword>
<dbReference type="SUPFAM" id="SSF160631">
    <property type="entry name" value="SMI1/KNR4-like"/>
    <property type="match status" value="1"/>
</dbReference>
<feature type="domain" description="Knr4/Smi1-like" evidence="1">
    <location>
        <begin position="31"/>
        <end position="162"/>
    </location>
</feature>
<organism evidence="2 3">
    <name type="scientific">Nonomuraea terrae</name>
    <dbReference type="NCBI Taxonomy" id="2530383"/>
    <lineage>
        <taxon>Bacteria</taxon>
        <taxon>Bacillati</taxon>
        <taxon>Actinomycetota</taxon>
        <taxon>Actinomycetes</taxon>
        <taxon>Streptosporangiales</taxon>
        <taxon>Streptosporangiaceae</taxon>
        <taxon>Nonomuraea</taxon>
    </lineage>
</organism>
<dbReference type="SMART" id="SM00860">
    <property type="entry name" value="SMI1_KNR4"/>
    <property type="match status" value="1"/>
</dbReference>
<dbReference type="Proteomes" id="UP000295302">
    <property type="component" value="Unassembled WGS sequence"/>
</dbReference>
<dbReference type="AlphaFoldDB" id="A0A4R4YIB9"/>
<accession>A0A4R4YIB9</accession>
<comment type="caution">
    <text evidence="2">The sequence shown here is derived from an EMBL/GenBank/DDBJ whole genome shotgun (WGS) entry which is preliminary data.</text>
</comment>
<reference evidence="2 3" key="1">
    <citation type="submission" date="2019-03" db="EMBL/GenBank/DDBJ databases">
        <title>Draft genome sequences of novel Actinobacteria.</title>
        <authorList>
            <person name="Sahin N."/>
            <person name="Ay H."/>
            <person name="Saygin H."/>
        </authorList>
    </citation>
    <scope>NUCLEOTIDE SEQUENCE [LARGE SCALE GENOMIC DNA]</scope>
    <source>
        <strain evidence="2 3">CH32</strain>
    </source>
</reference>
<proteinExistence type="predicted"/>
<dbReference type="InterPro" id="IPR037883">
    <property type="entry name" value="Knr4/Smi1-like_sf"/>
</dbReference>
<dbReference type="Pfam" id="PF09346">
    <property type="entry name" value="SMI1_KNR4"/>
    <property type="match status" value="1"/>
</dbReference>
<evidence type="ECO:0000313" key="2">
    <source>
        <dbReference type="EMBL" id="TDD44645.1"/>
    </source>
</evidence>
<sequence>MVHDVSVIDFGDLLARVATRAAAGSPELPPIVSPEDIAEAESALGFPLHPLLAQLYRRIGNGGFGPEYGILGLSKTGRTSDVGLTAVEEYRQRRVSDATDTRWFWPEGVLPILTWGCSMYACVDCRSEAGTVLLFEPNPIDDGQWAEAWFVDSPSLAEWLDTWISGQGWYEEENIDEEVDMPRWEDAASRA</sequence>
<gene>
    <name evidence="2" type="ORF">E1286_26490</name>
</gene>
<evidence type="ECO:0000259" key="1">
    <source>
        <dbReference type="SMART" id="SM00860"/>
    </source>
</evidence>
<dbReference type="Gene3D" id="3.40.1580.10">
    <property type="entry name" value="SMI1/KNR4-like"/>
    <property type="match status" value="1"/>
</dbReference>
<dbReference type="OrthoDB" id="159453at2"/>
<protein>
    <submittedName>
        <fullName evidence="2">SMI1/KNR4 family protein</fullName>
    </submittedName>
</protein>
<dbReference type="EMBL" id="SMKQ01000095">
    <property type="protein sequence ID" value="TDD44645.1"/>
    <property type="molecule type" value="Genomic_DNA"/>
</dbReference>
<dbReference type="InterPro" id="IPR018958">
    <property type="entry name" value="Knr4/Smi1-like_dom"/>
</dbReference>